<organism evidence="1">
    <name type="scientific">marine metagenome</name>
    <dbReference type="NCBI Taxonomy" id="408172"/>
    <lineage>
        <taxon>unclassified sequences</taxon>
        <taxon>metagenomes</taxon>
        <taxon>ecological metagenomes</taxon>
    </lineage>
</organism>
<protein>
    <submittedName>
        <fullName evidence="1">Uncharacterized protein</fullName>
    </submittedName>
</protein>
<accession>A0A381U5J0</accession>
<dbReference type="EMBL" id="UINC01005676">
    <property type="protein sequence ID" value="SVA22848.1"/>
    <property type="molecule type" value="Genomic_DNA"/>
</dbReference>
<proteinExistence type="predicted"/>
<evidence type="ECO:0000313" key="1">
    <source>
        <dbReference type="EMBL" id="SVA22848.1"/>
    </source>
</evidence>
<gene>
    <name evidence="1" type="ORF">METZ01_LOCUS75702</name>
</gene>
<name>A0A381U5J0_9ZZZZ</name>
<dbReference type="AlphaFoldDB" id="A0A381U5J0"/>
<sequence>VTFELARKERRLMEDLTISKGWFQDKDDGPTIIKKKFCEHKANTVTLDYDVGIEYCSFCGALAHYNPDIDKLEWELPEYLQKQNHN</sequence>
<feature type="non-terminal residue" evidence="1">
    <location>
        <position position="1"/>
    </location>
</feature>
<reference evidence="1" key="1">
    <citation type="submission" date="2018-05" db="EMBL/GenBank/DDBJ databases">
        <authorList>
            <person name="Lanie J.A."/>
            <person name="Ng W.-L."/>
            <person name="Kazmierczak K.M."/>
            <person name="Andrzejewski T.M."/>
            <person name="Davidsen T.M."/>
            <person name="Wayne K.J."/>
            <person name="Tettelin H."/>
            <person name="Glass J.I."/>
            <person name="Rusch D."/>
            <person name="Podicherti R."/>
            <person name="Tsui H.-C.T."/>
            <person name="Winkler M.E."/>
        </authorList>
    </citation>
    <scope>NUCLEOTIDE SEQUENCE</scope>
</reference>